<organism evidence="1 2">
    <name type="scientific">Jeotgalibacillus alimentarius</name>
    <dbReference type="NCBI Taxonomy" id="135826"/>
    <lineage>
        <taxon>Bacteria</taxon>
        <taxon>Bacillati</taxon>
        <taxon>Bacillota</taxon>
        <taxon>Bacilli</taxon>
        <taxon>Bacillales</taxon>
        <taxon>Caryophanaceae</taxon>
        <taxon>Jeotgalibacillus</taxon>
    </lineage>
</organism>
<reference evidence="1 2" key="1">
    <citation type="submission" date="2015-01" db="EMBL/GenBank/DDBJ databases">
        <title>Genome sequence of Jeotgalibacillus alimentarius.</title>
        <authorList>
            <person name="Goh K.M."/>
            <person name="Chan K.-G."/>
            <person name="Yaakop A.S."/>
            <person name="Ee R."/>
            <person name="Gan H.M."/>
            <person name="Chan C.S."/>
        </authorList>
    </citation>
    <scope>NUCLEOTIDE SEQUENCE [LARGE SCALE GENOMIC DNA]</scope>
    <source>
        <strain evidence="1 2">YKJ-13</strain>
    </source>
</reference>
<keyword evidence="2" id="KW-1185">Reference proteome</keyword>
<gene>
    <name evidence="1" type="ORF">KP77_32010</name>
</gene>
<dbReference type="AlphaFoldDB" id="A0A0C2RP31"/>
<accession>A0A0C2RP31</accession>
<dbReference type="Proteomes" id="UP000031950">
    <property type="component" value="Unassembled WGS sequence"/>
</dbReference>
<dbReference type="EMBL" id="JXRQ01000029">
    <property type="protein sequence ID" value="KIL43494.1"/>
    <property type="molecule type" value="Genomic_DNA"/>
</dbReference>
<evidence type="ECO:0000313" key="1">
    <source>
        <dbReference type="EMBL" id="KIL43494.1"/>
    </source>
</evidence>
<sequence length="44" mass="4958">MPKTMTISRSSFLKAHLSYLIFILHDGWVQVKVGREAGARNVAK</sequence>
<protein>
    <submittedName>
        <fullName evidence="1">Uncharacterized protein</fullName>
    </submittedName>
</protein>
<evidence type="ECO:0000313" key="2">
    <source>
        <dbReference type="Proteomes" id="UP000031950"/>
    </source>
</evidence>
<comment type="caution">
    <text evidence="1">The sequence shown here is derived from an EMBL/GenBank/DDBJ whole genome shotgun (WGS) entry which is preliminary data.</text>
</comment>
<proteinExistence type="predicted"/>
<name>A0A0C2RP31_9BACL</name>